<dbReference type="Proteomes" id="UP000607796">
    <property type="component" value="Unassembled WGS sequence"/>
</dbReference>
<dbReference type="InterPro" id="IPR034815">
    <property type="entry name" value="A_dioxygenase"/>
</dbReference>
<keyword evidence="8" id="KW-0611">Plant defense</keyword>
<evidence type="ECO:0000256" key="1">
    <source>
        <dbReference type="ARBA" id="ARBA00001913"/>
    </source>
</evidence>
<evidence type="ECO:0000256" key="8">
    <source>
        <dbReference type="ARBA" id="ARBA00022821"/>
    </source>
</evidence>
<protein>
    <recommendedName>
        <fullName evidence="2">catalase</fullName>
        <ecNumber evidence="2">1.11.1.6</ecNumber>
    </recommendedName>
</protein>
<keyword evidence="6" id="KW-0479">Metal-binding</keyword>
<dbReference type="InterPro" id="IPR037120">
    <property type="entry name" value="Haem_peroxidase_sf_animal"/>
</dbReference>
<dbReference type="Gene3D" id="1.10.640.10">
    <property type="entry name" value="Haem peroxidase domain superfamily, animal type"/>
    <property type="match status" value="1"/>
</dbReference>
<dbReference type="SUPFAM" id="SSF56634">
    <property type="entry name" value="Heme-dependent catalase-like"/>
    <property type="match status" value="1"/>
</dbReference>
<dbReference type="SUPFAM" id="SSF48113">
    <property type="entry name" value="Heme-dependent peroxidases"/>
    <property type="match status" value="1"/>
</dbReference>
<evidence type="ECO:0000256" key="2">
    <source>
        <dbReference type="ARBA" id="ARBA00012314"/>
    </source>
</evidence>
<dbReference type="InterPro" id="IPR050783">
    <property type="entry name" value="Oxylipin_biosynth_metab"/>
</dbReference>
<evidence type="ECO:0000256" key="14">
    <source>
        <dbReference type="ARBA" id="ARBA00023160"/>
    </source>
</evidence>
<evidence type="ECO:0000256" key="4">
    <source>
        <dbReference type="ARBA" id="ARBA00022559"/>
    </source>
</evidence>
<dbReference type="PANTHER" id="PTHR11903:SF11">
    <property type="entry name" value="ALPHA-DIOXYGENASE 1"/>
    <property type="match status" value="1"/>
</dbReference>
<dbReference type="PROSITE" id="PS51402">
    <property type="entry name" value="CATALASE_3"/>
    <property type="match status" value="1"/>
</dbReference>
<evidence type="ECO:0000256" key="3">
    <source>
        <dbReference type="ARBA" id="ARBA00022516"/>
    </source>
</evidence>
<dbReference type="PRINTS" id="PR00457">
    <property type="entry name" value="ANPEROXIDASE"/>
</dbReference>
<evidence type="ECO:0000256" key="6">
    <source>
        <dbReference type="ARBA" id="ARBA00022723"/>
    </source>
</evidence>
<evidence type="ECO:0000259" key="15">
    <source>
        <dbReference type="Pfam" id="PF00199"/>
    </source>
</evidence>
<dbReference type="InterPro" id="IPR011614">
    <property type="entry name" value="Catalase_core"/>
</dbReference>
<keyword evidence="4 16" id="KW-0575">Peroxidase</keyword>
<keyword evidence="5" id="KW-0349">Heme</keyword>
<keyword evidence="14" id="KW-0275">Fatty acid biosynthesis</keyword>
<keyword evidence="17" id="KW-1185">Reference proteome</keyword>
<organism evidence="16 17">
    <name type="scientific">Salipiger mangrovisoli</name>
    <dbReference type="NCBI Taxonomy" id="2865933"/>
    <lineage>
        <taxon>Bacteria</taxon>
        <taxon>Pseudomonadati</taxon>
        <taxon>Pseudomonadota</taxon>
        <taxon>Alphaproteobacteria</taxon>
        <taxon>Rhodobacterales</taxon>
        <taxon>Roseobacteraceae</taxon>
        <taxon>Salipiger</taxon>
    </lineage>
</organism>
<gene>
    <name evidence="16" type="ORF">IQ782_16895</name>
</gene>
<proteinExistence type="predicted"/>
<evidence type="ECO:0000256" key="11">
    <source>
        <dbReference type="ARBA" id="ARBA00023002"/>
    </source>
</evidence>
<dbReference type="InterPro" id="IPR010255">
    <property type="entry name" value="Haem_peroxidase_sf"/>
</dbReference>
<dbReference type="InterPro" id="IPR018028">
    <property type="entry name" value="Catalase"/>
</dbReference>
<reference evidence="16 17" key="1">
    <citation type="journal article" date="2021" name="Int. J. Syst. Evol. Microbiol.">
        <title>Salipiger mangrovisoli sp. nov., isolated from mangrove soil and the proposal for the reclassification of Paraphaeobacter pallidus as Salipiger pallidus comb. nov.</title>
        <authorList>
            <person name="Du J."/>
            <person name="Liu Y."/>
            <person name="Pei T."/>
            <person name="Deng M.R."/>
            <person name="Zhu H."/>
        </authorList>
    </citation>
    <scope>NUCLEOTIDE SEQUENCE [LARGE SCALE GENOMIC DNA]</scope>
    <source>
        <strain evidence="16 17">6D45A</strain>
    </source>
</reference>
<comment type="cofactor">
    <cofactor evidence="1">
        <name>Ca(2+)</name>
        <dbReference type="ChEBI" id="CHEBI:29108"/>
    </cofactor>
</comment>
<dbReference type="Pfam" id="PF00199">
    <property type="entry name" value="Catalase"/>
    <property type="match status" value="1"/>
</dbReference>
<accession>A0ABR9X4T9</accession>
<dbReference type="Gene3D" id="2.40.180.10">
    <property type="entry name" value="Catalase core domain"/>
    <property type="match status" value="1"/>
</dbReference>
<evidence type="ECO:0000313" key="17">
    <source>
        <dbReference type="Proteomes" id="UP000607796"/>
    </source>
</evidence>
<evidence type="ECO:0000256" key="7">
    <source>
        <dbReference type="ARBA" id="ARBA00022767"/>
    </source>
</evidence>
<keyword evidence="13" id="KW-0443">Lipid metabolism</keyword>
<dbReference type="Pfam" id="PF03098">
    <property type="entry name" value="An_peroxidase"/>
    <property type="match status" value="1"/>
</dbReference>
<evidence type="ECO:0000313" key="16">
    <source>
        <dbReference type="EMBL" id="MBE9638534.1"/>
    </source>
</evidence>
<feature type="domain" description="Catalase core" evidence="15">
    <location>
        <begin position="14"/>
        <end position="116"/>
    </location>
</feature>
<sequence length="904" mass="101395">MLDAQLKSRKAGKARHVDRAFHAKSIAAFSGATLTFAADLPDALRVGFAQPGARYPAAVRFSNAAAFAKSDDEKDLRGLAVRVTVSEAEQHDLLATNWPVPHARDAHQFVHFAHAVSGGALSKAAGLAGLCRELGISEVRRMLANLREALRPCDSVALERYWSRGAIRWGTEAVRYAFTPARGTPGAFPATGAGRLSTEFAQRIAAGDVTFELYVQRFVSEHLTPIENAAQEWAERDSPPILVATLTLPRRDLSRPEAIAEQRALEDGGFNPWNTTEEFRPLGHLNRARKAVYDASLHHRSALRWRAGRAPLQNRLLGGGTRWALRQANKRVPWHRMPLLVSLLNLDALRHDLRVKNLIDTEPREAPPAARPLPAGSLPEERAFRSYDGRANDLSDPQMGAVGAAFGRNMPLETIPPDAPNAVTVCRELMDRKSFIPARTLNILAAAWIQFQVHDWVAHQRRRLGEEDLVVPIPGAYADWSSRPGGAAAREMRISGNVPHPRATDPWVFANTTSHWWDGSEVYGADAERARMLREGPRIRLDGGFLPEDTNGMEMTGFNESWWMGLSVMHTLFSREHNLLVGELQRAYPHWDDERLYQTARLIVSALIAKIHTVEWTPAILGTEALDIGMKTNWYGPPSGAWLTRLGIWLTDVHALKGIPRTMPDHHAAPYSLTEEFATVYRMHPLIPDDYIFYDYATGKERARRGFLDIQGVHADNQMRDIGLRDALYSFGTAHPGAITLHNFPRSLQHFERDGEVIDLSVIDIMRTRVRRVPRYNGFRRGLHMPEIRSWDELTPDPETNRLCREIYGALDHVDTVVGLLGEAPPTGFGFSDTAFRIFILMASRRLQSDRFLTVDFRPEIYSPLGMDWIERNSMTSVILRHCPELGPVLPRDATAFAPWRMVP</sequence>
<dbReference type="EC" id="1.11.1.6" evidence="2"/>
<dbReference type="EMBL" id="JADFFK010000012">
    <property type="protein sequence ID" value="MBE9638534.1"/>
    <property type="molecule type" value="Genomic_DNA"/>
</dbReference>
<dbReference type="InterPro" id="IPR019791">
    <property type="entry name" value="Haem_peroxidase_animal"/>
</dbReference>
<keyword evidence="9" id="KW-0276">Fatty acid metabolism</keyword>
<dbReference type="PANTHER" id="PTHR11903">
    <property type="entry name" value="PROSTAGLANDIN G/H SYNTHASE"/>
    <property type="match status" value="1"/>
</dbReference>
<evidence type="ECO:0000256" key="10">
    <source>
        <dbReference type="ARBA" id="ARBA00022964"/>
    </source>
</evidence>
<dbReference type="CDD" id="cd09818">
    <property type="entry name" value="PIOX_like"/>
    <property type="match status" value="1"/>
</dbReference>
<dbReference type="GO" id="GO:0004096">
    <property type="term" value="F:catalase activity"/>
    <property type="evidence" value="ECO:0007669"/>
    <property type="project" value="UniProtKB-EC"/>
</dbReference>
<dbReference type="PROSITE" id="PS50292">
    <property type="entry name" value="PEROXIDASE_3"/>
    <property type="match status" value="1"/>
</dbReference>
<keyword evidence="11 16" id="KW-0560">Oxidoreductase</keyword>
<dbReference type="InterPro" id="IPR020835">
    <property type="entry name" value="Catalase_sf"/>
</dbReference>
<keyword evidence="7" id="KW-0925">Oxylipin biosynthesis</keyword>
<name>A0ABR9X4T9_9RHOB</name>
<comment type="caution">
    <text evidence="16">The sequence shown here is derived from an EMBL/GenBank/DDBJ whole genome shotgun (WGS) entry which is preliminary data.</text>
</comment>
<keyword evidence="12" id="KW-0408">Iron</keyword>
<evidence type="ECO:0000256" key="13">
    <source>
        <dbReference type="ARBA" id="ARBA00023098"/>
    </source>
</evidence>
<evidence type="ECO:0000256" key="12">
    <source>
        <dbReference type="ARBA" id="ARBA00023004"/>
    </source>
</evidence>
<keyword evidence="10" id="KW-0223">Dioxygenase</keyword>
<keyword evidence="3" id="KW-0444">Lipid biosynthesis</keyword>
<evidence type="ECO:0000256" key="9">
    <source>
        <dbReference type="ARBA" id="ARBA00022832"/>
    </source>
</evidence>
<evidence type="ECO:0000256" key="5">
    <source>
        <dbReference type="ARBA" id="ARBA00022617"/>
    </source>
</evidence>